<proteinExistence type="predicted"/>
<feature type="domain" description="RRM" evidence="3">
    <location>
        <begin position="282"/>
        <end position="360"/>
    </location>
</feature>
<dbReference type="InterPro" id="IPR000504">
    <property type="entry name" value="RRM_dom"/>
</dbReference>
<evidence type="ECO:0000313" key="4">
    <source>
        <dbReference type="EMBL" id="KAL1273343.1"/>
    </source>
</evidence>
<evidence type="ECO:0000256" key="2">
    <source>
        <dbReference type="PROSITE-ProRule" id="PRU00176"/>
    </source>
</evidence>
<accession>A0ABR3N8S1</accession>
<evidence type="ECO:0000256" key="1">
    <source>
        <dbReference type="ARBA" id="ARBA00022884"/>
    </source>
</evidence>
<name>A0ABR3N8S1_9TELE</name>
<reference evidence="4 5" key="1">
    <citation type="submission" date="2023-09" db="EMBL/GenBank/DDBJ databases">
        <authorList>
            <person name="Wang M."/>
        </authorList>
    </citation>
    <scope>NUCLEOTIDE SEQUENCE [LARGE SCALE GENOMIC DNA]</scope>
    <source>
        <strain evidence="4">GT-2023</strain>
        <tissue evidence="4">Liver</tissue>
    </source>
</reference>
<dbReference type="InterPro" id="IPR035979">
    <property type="entry name" value="RBD_domain_sf"/>
</dbReference>
<keyword evidence="5" id="KW-1185">Reference proteome</keyword>
<dbReference type="PANTHER" id="PTHR48025:SF1">
    <property type="entry name" value="RRM DOMAIN-CONTAINING PROTEIN"/>
    <property type="match status" value="1"/>
</dbReference>
<feature type="domain" description="RRM" evidence="3">
    <location>
        <begin position="840"/>
        <end position="917"/>
    </location>
</feature>
<feature type="domain" description="RRM" evidence="3">
    <location>
        <begin position="47"/>
        <end position="125"/>
    </location>
</feature>
<dbReference type="InterPro" id="IPR012677">
    <property type="entry name" value="Nucleotide-bd_a/b_plait_sf"/>
</dbReference>
<dbReference type="EMBL" id="JAYMGO010000006">
    <property type="protein sequence ID" value="KAL1273343.1"/>
    <property type="molecule type" value="Genomic_DNA"/>
</dbReference>
<evidence type="ECO:0000313" key="5">
    <source>
        <dbReference type="Proteomes" id="UP001558613"/>
    </source>
</evidence>
<feature type="domain" description="RRM" evidence="3">
    <location>
        <begin position="752"/>
        <end position="830"/>
    </location>
</feature>
<keyword evidence="1 2" id="KW-0694">RNA-binding</keyword>
<feature type="domain" description="RRM" evidence="3">
    <location>
        <begin position="370"/>
        <end position="447"/>
    </location>
</feature>
<dbReference type="Pfam" id="PF00076">
    <property type="entry name" value="RRM_1"/>
    <property type="match status" value="11"/>
</dbReference>
<organism evidence="4 5">
    <name type="scientific">Cirrhinus molitorella</name>
    <name type="common">mud carp</name>
    <dbReference type="NCBI Taxonomy" id="172907"/>
    <lineage>
        <taxon>Eukaryota</taxon>
        <taxon>Metazoa</taxon>
        <taxon>Chordata</taxon>
        <taxon>Craniata</taxon>
        <taxon>Vertebrata</taxon>
        <taxon>Euteleostomi</taxon>
        <taxon>Actinopterygii</taxon>
        <taxon>Neopterygii</taxon>
        <taxon>Teleostei</taxon>
        <taxon>Ostariophysi</taxon>
        <taxon>Cypriniformes</taxon>
        <taxon>Cyprinidae</taxon>
        <taxon>Labeoninae</taxon>
        <taxon>Labeonini</taxon>
        <taxon>Cirrhinus</taxon>
    </lineage>
</organism>
<dbReference type="Gene3D" id="3.30.70.330">
    <property type="match status" value="11"/>
</dbReference>
<feature type="domain" description="RRM" evidence="3">
    <location>
        <begin position="135"/>
        <end position="212"/>
    </location>
</feature>
<sequence length="1267" mass="141101">MYPAILSSTQRFAIDQELSGKIRPSETVEMATSKDSGEVKCERDQSGPLFVGNLHPNVTESVLLSTFLPFGPICFVQVCRNKATNLSRGFGFVTFEHRQNAENARDTLIFSELLGKQMRIMWAQDDSNLRKSGLGNIMIMGLARDIDDLALYDTFSCFGEVLSSRVVCDSNGEPKGYGFVHYASLEAAELAIKKLDGMLLNDHLVSISHYKPYKKRQADQKFDSKCIEKKNNSICDKPAIVSSTQRFALDQELTDKNINSETIKMTTSCSSDAVKVEGDQSGPLFVGNLHPNVTEQVLLSTFLPFGPICFVQVCKDKATNLSRGFGFVTFEHRHNAENARDTLIFSELLGKQMRIMWAQHDSTLRKSGIGNIMIKGLARDIDDLALYDTFSCFGEVLSSRVVCDSNGEPKGYGFVHYASLEAAELAIGKLDGMLLNDHLVSISHYKPYKKRQADQNLNSKCCEKKNNSICDKPAIVSSTHGLALEQELSSKNLIAETVKMTTSHDSGEVQVERDQSGPLFVGNLHPNVTEQVLLSTFLQFGPICFVQVCRDKATNFSRALDFVTFAHRYNTENARDALIFLELLGKQMRIMWAQHDSTLTKSGIGNIMIKGLARDIDDLALYNTFSCFGEVLSSRVVCDNNGEPKGYGFVHYASLEAAELAIGKLNGMLLNYHLVSIIHYKPYKKRQADQNLNSKCCEKKNNSICDKPAIVSSTHGLALEQELSSKNLIAETVKMTTSHDSGEVQVEGDQSGPLVVGNLHPNVTEQVLLSTFLQFGPICFVQVFRDRETNFSRGLGSVTFAHHHNAENARDTLFFSELLGKQMRIMWAQHDSTLRKHRIGNIMTKGLARDIDDLALYNTFSCFGEVLSSRVVCDSNGEPKGYGFVHYASLEAAELAIGKLNGMLLNYHLVSIIHYKPYKKRQADQNLNSKCCEKKNNSICDKPAIVSSTHGFALEQELSSKNLIAETVKMTTSHDSGEVQVERDQSGPLFVGNLHPNVTEQVLLSTFLPFGPICFVQVCRDRATNLSRGFGFVTFAHHHNAENARDTLIFSELLGKQMRIMWAQRNSTLRKSGIGNIMIKGLARDIDDLALYKFFSCFGEVLSSRVVCDSNGEPKGYGFVHYASLEAAELAIKKLDGMLLNDHLVSISHHKPYKEQQVDQNANFKSCRRKDYSLHVSNLPYKLDSGHLCSLFSAFGNVTSAKVMKNNRRSRGYGFVSYSSINNAITAVSLMNGYIVGNRPLKVALSHRAEKNKVESQQITKKSYTYK</sequence>
<dbReference type="SMART" id="SM00360">
    <property type="entry name" value="RRM"/>
    <property type="match status" value="11"/>
</dbReference>
<feature type="domain" description="RRM" evidence="3">
    <location>
        <begin position="987"/>
        <end position="1065"/>
    </location>
</feature>
<protein>
    <recommendedName>
        <fullName evidence="3">RRM domain-containing protein</fullName>
    </recommendedName>
</protein>
<feature type="domain" description="RRM" evidence="3">
    <location>
        <begin position="1172"/>
        <end position="1248"/>
    </location>
</feature>
<dbReference type="PROSITE" id="PS50102">
    <property type="entry name" value="RRM"/>
    <property type="match status" value="11"/>
</dbReference>
<dbReference type="Proteomes" id="UP001558613">
    <property type="component" value="Unassembled WGS sequence"/>
</dbReference>
<evidence type="ECO:0000259" key="3">
    <source>
        <dbReference type="PROSITE" id="PS50102"/>
    </source>
</evidence>
<feature type="domain" description="RRM" evidence="3">
    <location>
        <begin position="1075"/>
        <end position="1152"/>
    </location>
</feature>
<feature type="domain" description="RRM" evidence="3">
    <location>
        <begin position="605"/>
        <end position="682"/>
    </location>
</feature>
<dbReference type="SUPFAM" id="SSF54928">
    <property type="entry name" value="RNA-binding domain, RBD"/>
    <property type="match status" value="6"/>
</dbReference>
<dbReference type="InterPro" id="IPR050502">
    <property type="entry name" value="Euk_RNA-bind_prot"/>
</dbReference>
<comment type="caution">
    <text evidence="4">The sequence shown here is derived from an EMBL/GenBank/DDBJ whole genome shotgun (WGS) entry which is preliminary data.</text>
</comment>
<gene>
    <name evidence="4" type="ORF">QQF64_029205</name>
</gene>
<dbReference type="PANTHER" id="PTHR48025">
    <property type="entry name" value="OS02G0815200 PROTEIN"/>
    <property type="match status" value="1"/>
</dbReference>
<feature type="domain" description="RRM" evidence="3">
    <location>
        <begin position="517"/>
        <end position="595"/>
    </location>
</feature>